<reference evidence="1" key="1">
    <citation type="journal article" date="2023" name="Mol. Phylogenet. Evol.">
        <title>Genome-scale phylogeny and comparative genomics of the fungal order Sordariales.</title>
        <authorList>
            <person name="Hensen N."/>
            <person name="Bonometti L."/>
            <person name="Westerberg I."/>
            <person name="Brannstrom I.O."/>
            <person name="Guillou S."/>
            <person name="Cros-Aarteil S."/>
            <person name="Calhoun S."/>
            <person name="Haridas S."/>
            <person name="Kuo A."/>
            <person name="Mondo S."/>
            <person name="Pangilinan J."/>
            <person name="Riley R."/>
            <person name="LaButti K."/>
            <person name="Andreopoulos B."/>
            <person name="Lipzen A."/>
            <person name="Chen C."/>
            <person name="Yan M."/>
            <person name="Daum C."/>
            <person name="Ng V."/>
            <person name="Clum A."/>
            <person name="Steindorff A."/>
            <person name="Ohm R.A."/>
            <person name="Martin F."/>
            <person name="Silar P."/>
            <person name="Natvig D.O."/>
            <person name="Lalanne C."/>
            <person name="Gautier V."/>
            <person name="Ament-Velasquez S.L."/>
            <person name="Kruys A."/>
            <person name="Hutchinson M.I."/>
            <person name="Powell A.J."/>
            <person name="Barry K."/>
            <person name="Miller A.N."/>
            <person name="Grigoriev I.V."/>
            <person name="Debuchy R."/>
            <person name="Gladieux P."/>
            <person name="Hiltunen Thoren M."/>
            <person name="Johannesson H."/>
        </authorList>
    </citation>
    <scope>NUCLEOTIDE SEQUENCE</scope>
    <source>
        <strain evidence="1">PSN293</strain>
    </source>
</reference>
<accession>A0AAN7AZ87</accession>
<keyword evidence="2" id="KW-1185">Reference proteome</keyword>
<evidence type="ECO:0000313" key="1">
    <source>
        <dbReference type="EMBL" id="KAK4206916.1"/>
    </source>
</evidence>
<name>A0AAN7AZ87_9PEZI</name>
<sequence length="577" mass="66191">MAQPDPSNSDPDVPYFTIHPLTHLWARVRLDRREQENMAFEALPLFYRSPRRTLLPIYYDLEDIILFYQKYDPCNLEEVFRFGDLDFAVRDRIAGWLLRIKAALIEPIWSLYRNIFVADRASSLTHLEVFTYITSDLVLLGDFSWIMCQLGRSFGTRHPSTVYWLGNFAHSKYEMDELWLSLRIYKWLFVSRSGILGINHPATTGAMMGISRAPVRKMPERGLEGKGLHDVCPTALHYAMGAYERSLLRGQGEDGLRGRNALTVLNEVKCAWFHQIQYWKTQANGPGLSTYSDELKSPKDALDWFIVIKPILPPPQPLVSLERPETRNTDYHSTLQGIYGFSNVQNSLKELIIDPQFHTGCAKNYYFTGFVTGVQELGHKVSNHPNLSYDSATCVQMSAAIALYRVYTMGQPREHSDAGRWVERLLNEIPLEWYADGFCDSELWMNDQAWLSYDYLNSMLCAALGPFKGDDFDLAPLYLTTLLTMRALLLLERLGYRMILDGWDRGLCLVRVVMDLKSMLRLEDRRGSIFKHPAIVAAAEEMIELLGDDRSEWCFSDLRRAHMCAASASHSHSYTPG</sequence>
<dbReference type="EMBL" id="MU858337">
    <property type="protein sequence ID" value="KAK4206916.1"/>
    <property type="molecule type" value="Genomic_DNA"/>
</dbReference>
<gene>
    <name evidence="1" type="ORF">QBC37DRAFT_107221</name>
</gene>
<reference evidence="1" key="2">
    <citation type="submission" date="2023-05" db="EMBL/GenBank/DDBJ databases">
        <authorList>
            <consortium name="Lawrence Berkeley National Laboratory"/>
            <person name="Steindorff A."/>
            <person name="Hensen N."/>
            <person name="Bonometti L."/>
            <person name="Westerberg I."/>
            <person name="Brannstrom I.O."/>
            <person name="Guillou S."/>
            <person name="Cros-Aarteil S."/>
            <person name="Calhoun S."/>
            <person name="Haridas S."/>
            <person name="Kuo A."/>
            <person name="Mondo S."/>
            <person name="Pangilinan J."/>
            <person name="Riley R."/>
            <person name="Labutti K."/>
            <person name="Andreopoulos B."/>
            <person name="Lipzen A."/>
            <person name="Chen C."/>
            <person name="Yanf M."/>
            <person name="Daum C."/>
            <person name="Ng V."/>
            <person name="Clum A."/>
            <person name="Ohm R."/>
            <person name="Martin F."/>
            <person name="Silar P."/>
            <person name="Natvig D."/>
            <person name="Lalanne C."/>
            <person name="Gautier V."/>
            <person name="Ament-Velasquez S.L."/>
            <person name="Kruys A."/>
            <person name="Hutchinson M.I."/>
            <person name="Powell A.J."/>
            <person name="Barry K."/>
            <person name="Miller A.N."/>
            <person name="Grigoriev I.V."/>
            <person name="Debuchy R."/>
            <person name="Gladieux P."/>
            <person name="Thoren M.H."/>
            <person name="Johannesson H."/>
        </authorList>
    </citation>
    <scope>NUCLEOTIDE SEQUENCE</scope>
    <source>
        <strain evidence="1">PSN293</strain>
    </source>
</reference>
<comment type="caution">
    <text evidence="1">The sequence shown here is derived from an EMBL/GenBank/DDBJ whole genome shotgun (WGS) entry which is preliminary data.</text>
</comment>
<proteinExistence type="predicted"/>
<organism evidence="1 2">
    <name type="scientific">Rhypophila decipiens</name>
    <dbReference type="NCBI Taxonomy" id="261697"/>
    <lineage>
        <taxon>Eukaryota</taxon>
        <taxon>Fungi</taxon>
        <taxon>Dikarya</taxon>
        <taxon>Ascomycota</taxon>
        <taxon>Pezizomycotina</taxon>
        <taxon>Sordariomycetes</taxon>
        <taxon>Sordariomycetidae</taxon>
        <taxon>Sordariales</taxon>
        <taxon>Naviculisporaceae</taxon>
        <taxon>Rhypophila</taxon>
    </lineage>
</organism>
<dbReference type="AlphaFoldDB" id="A0AAN7AZ87"/>
<evidence type="ECO:0000313" key="2">
    <source>
        <dbReference type="Proteomes" id="UP001301769"/>
    </source>
</evidence>
<dbReference type="Proteomes" id="UP001301769">
    <property type="component" value="Unassembled WGS sequence"/>
</dbReference>
<protein>
    <submittedName>
        <fullName evidence="1">Uncharacterized protein</fullName>
    </submittedName>
</protein>